<protein>
    <submittedName>
        <fullName evidence="2">Uncharacterized protein</fullName>
    </submittedName>
</protein>
<name>A0ABT9RCS3_9ACTN</name>
<keyword evidence="3" id="KW-1185">Reference proteome</keyword>
<reference evidence="2 3" key="1">
    <citation type="submission" date="2023-07" db="EMBL/GenBank/DDBJ databases">
        <title>Sequencing the genomes of 1000 actinobacteria strains.</title>
        <authorList>
            <person name="Klenk H.-P."/>
        </authorList>
    </citation>
    <scope>NUCLEOTIDE SEQUENCE [LARGE SCALE GENOMIC DNA]</scope>
    <source>
        <strain evidence="2 3">DSM 44109</strain>
    </source>
</reference>
<organism evidence="2 3">
    <name type="scientific">Streptosporangium brasiliense</name>
    <dbReference type="NCBI Taxonomy" id="47480"/>
    <lineage>
        <taxon>Bacteria</taxon>
        <taxon>Bacillati</taxon>
        <taxon>Actinomycetota</taxon>
        <taxon>Actinomycetes</taxon>
        <taxon>Streptosporangiales</taxon>
        <taxon>Streptosporangiaceae</taxon>
        <taxon>Streptosporangium</taxon>
    </lineage>
</organism>
<proteinExistence type="predicted"/>
<sequence>MDLHPSADRPDGRPTRARALMTRSWADGVAGRPSGRPRQAAGATGHTLSGRASDTTKREN</sequence>
<feature type="compositionally biased region" description="Basic and acidic residues" evidence="1">
    <location>
        <begin position="1"/>
        <end position="14"/>
    </location>
</feature>
<evidence type="ECO:0000313" key="3">
    <source>
        <dbReference type="Proteomes" id="UP001230426"/>
    </source>
</evidence>
<comment type="caution">
    <text evidence="2">The sequence shown here is derived from an EMBL/GenBank/DDBJ whole genome shotgun (WGS) entry which is preliminary data.</text>
</comment>
<feature type="region of interest" description="Disordered" evidence="1">
    <location>
        <begin position="1"/>
        <end position="60"/>
    </location>
</feature>
<evidence type="ECO:0000256" key="1">
    <source>
        <dbReference type="SAM" id="MobiDB-lite"/>
    </source>
</evidence>
<dbReference type="Proteomes" id="UP001230426">
    <property type="component" value="Unassembled WGS sequence"/>
</dbReference>
<accession>A0ABT9RCS3</accession>
<evidence type="ECO:0000313" key="2">
    <source>
        <dbReference type="EMBL" id="MDP9867045.1"/>
    </source>
</evidence>
<gene>
    <name evidence="2" type="ORF">J2S55_006311</name>
</gene>
<dbReference type="EMBL" id="JAUSRB010000002">
    <property type="protein sequence ID" value="MDP9867045.1"/>
    <property type="molecule type" value="Genomic_DNA"/>
</dbReference>